<dbReference type="GO" id="GO:0030246">
    <property type="term" value="F:carbohydrate binding"/>
    <property type="evidence" value="ECO:0007669"/>
    <property type="project" value="InterPro"/>
</dbReference>
<dbReference type="SUPFAM" id="SSF48230">
    <property type="entry name" value="Chondroitin AC/alginate lyase"/>
    <property type="match status" value="1"/>
</dbReference>
<feature type="active site" evidence="4">
    <location>
        <position position="385"/>
    </location>
</feature>
<evidence type="ECO:0000256" key="3">
    <source>
        <dbReference type="ARBA" id="ARBA00023239"/>
    </source>
</evidence>
<dbReference type="PANTHER" id="PTHR38481">
    <property type="entry name" value="HYALURONATE LYASE"/>
    <property type="match status" value="1"/>
</dbReference>
<reference evidence="9 10" key="1">
    <citation type="submission" date="2020-02" db="EMBL/GenBank/DDBJ databases">
        <title>Complete Genome Sequence of Lactobacillus sp. NFFJ11 Isolated from animal feed.</title>
        <authorList>
            <person name="Jung J.Y."/>
        </authorList>
    </citation>
    <scope>NUCLEOTIDE SEQUENCE [LARGE SCALE GENOMIC DNA]</scope>
    <source>
        <strain evidence="9 10">NFFJ11</strain>
    </source>
</reference>
<dbReference type="InterPro" id="IPR003159">
    <property type="entry name" value="Lyase_8_central_dom"/>
</dbReference>
<feature type="region of interest" description="Disordered" evidence="5">
    <location>
        <begin position="19"/>
        <end position="81"/>
    </location>
</feature>
<dbReference type="GO" id="GO:0005576">
    <property type="term" value="C:extracellular region"/>
    <property type="evidence" value="ECO:0007669"/>
    <property type="project" value="InterPro"/>
</dbReference>
<feature type="region of interest" description="Disordered" evidence="5">
    <location>
        <begin position="98"/>
        <end position="129"/>
    </location>
</feature>
<feature type="compositionally biased region" description="Low complexity" evidence="5">
    <location>
        <begin position="65"/>
        <end position="81"/>
    </location>
</feature>
<dbReference type="InterPro" id="IPR038970">
    <property type="entry name" value="Lyase_8"/>
</dbReference>
<evidence type="ECO:0008006" key="11">
    <source>
        <dbReference type="Google" id="ProtNLM"/>
    </source>
</evidence>
<dbReference type="InterPro" id="IPR014718">
    <property type="entry name" value="GH-type_carb-bd"/>
</dbReference>
<protein>
    <recommendedName>
        <fullName evidence="11">Hyaluronate lyase</fullName>
    </recommendedName>
</protein>
<accession>A0A7L7KXW6</accession>
<dbReference type="RefSeq" id="WP_059073909.1">
    <property type="nucleotide sequence ID" value="NZ_CP049366.1"/>
</dbReference>
<feature type="chain" id="PRO_5029625869" description="Hyaluronate lyase" evidence="6">
    <location>
        <begin position="21"/>
        <end position="909"/>
    </location>
</feature>
<dbReference type="Gene3D" id="2.60.220.10">
    <property type="entry name" value="Polysaccharide lyase family 8-like, C-terminal"/>
    <property type="match status" value="1"/>
</dbReference>
<comment type="similarity">
    <text evidence="1">Belongs to the polysaccharide lyase 8 family.</text>
</comment>
<feature type="active site" evidence="4">
    <location>
        <position position="439"/>
    </location>
</feature>
<dbReference type="InterPro" id="IPR011013">
    <property type="entry name" value="Gal_mutarotase_sf_dom"/>
</dbReference>
<keyword evidence="3" id="KW-0456">Lyase</keyword>
<dbReference type="GO" id="GO:0016837">
    <property type="term" value="F:carbon-oxygen lyase activity, acting on polysaccharides"/>
    <property type="evidence" value="ECO:0007669"/>
    <property type="project" value="UniProtKB-ARBA"/>
</dbReference>
<dbReference type="Proteomes" id="UP000514410">
    <property type="component" value="Chromosome"/>
</dbReference>
<dbReference type="SUPFAM" id="SSF49863">
    <property type="entry name" value="Hyaluronate lyase-like, C-terminal domain"/>
    <property type="match status" value="1"/>
</dbReference>
<feature type="compositionally biased region" description="Polar residues" evidence="5">
    <location>
        <begin position="39"/>
        <end position="64"/>
    </location>
</feature>
<dbReference type="KEGG" id="cpab:G6534_05695"/>
<evidence type="ECO:0000256" key="6">
    <source>
        <dbReference type="SAM" id="SignalP"/>
    </source>
</evidence>
<dbReference type="Pfam" id="PF02278">
    <property type="entry name" value="Lyase_8"/>
    <property type="match status" value="1"/>
</dbReference>
<feature type="domain" description="Polysaccharide lyase 8 N-terminal alpha-helical" evidence="8">
    <location>
        <begin position="156"/>
        <end position="479"/>
    </location>
</feature>
<evidence type="ECO:0000259" key="7">
    <source>
        <dbReference type="Pfam" id="PF02278"/>
    </source>
</evidence>
<sequence length="909" mass="102624">MVYIGTILSALSLQTTTVSADETKENENQSEQTSESTSVIQSQKNNSKTDINNEENLSKNSSAKNENIQNNNLNSKNSARNSINTNNRTIIYNQQVQTDDGQQTDTHNLNTSNKVSNNSLSNVANNSNDNSDKIISYSKSQNDTNNQYFDQMLQSWKDVTVGDRYYKSNNNEMNQIAAQQDKNVKNLWTSMDKSSGRENLWNGAEELTTSAHITTDYRNLEALAIATSNPGSQYYNNPELIADIVNGFEWLNINKYNQNIKAYGNWWDWEIGTPLFINNIVTVMKPYLTEKQIQNSMDAINFFVPDPDYFRGSIYPQWKAEATGANQVDISKVKIIQALIEKDEIGLKKAINAMEKVFPIVTSGEGFYPDGSFIQHENVGYNGSYGNVLIDGVSQLLGILSNTPYNLSSDSMASIDFWVEKGFSPFIYKGNLMDMVRGRTISRGTFQSNIAAADLIRSLTRVVDTYQNPKKAKFQSLIKYWLSFGDNYQNYLKQMTNYRDVALIENIMNDPSIEAKDYQDNELYNFKSMDKILLKNKQHNYAVGITMSSNRIKRYESLNNENTHGWYTGDGMVFVYNDDANQFNDNYWATVDPQKLPGTTETNAPQKIGSGTTTSSKSFVGASTFGNIGALGNVGSVAMDFVNNDNNLTAHKSWFLMKNGVTALGSNIQNTSSYKAFTYIDNRKLNDSSNYKVYVNGGLIQTPLNKINELKNVRSIYLESNVPGESIGYKFIIPQDLNLGLVERKGSWSEINKAQSRNEYLRKYLEIFVEHTSKNNRYNYVTYPNINLIDFNKINTPTIIKNNDDVQALKFGNNIGVNVFNDTNETIEDMNFSTPLSLTRINNGNQIIFGLSDPSQNSKNESSFKLKDNGFKVMDKSQGIQVRLVNGYWNISLTENGHDGNTQVLTLRK</sequence>
<keyword evidence="10" id="KW-1185">Reference proteome</keyword>
<dbReference type="Pfam" id="PF08124">
    <property type="entry name" value="Lyase_8_N"/>
    <property type="match status" value="1"/>
</dbReference>
<evidence type="ECO:0000259" key="8">
    <source>
        <dbReference type="Pfam" id="PF08124"/>
    </source>
</evidence>
<feature type="active site" evidence="4">
    <location>
        <position position="376"/>
    </location>
</feature>
<proteinExistence type="inferred from homology"/>
<evidence type="ECO:0000256" key="5">
    <source>
        <dbReference type="SAM" id="MobiDB-lite"/>
    </source>
</evidence>
<dbReference type="Gene3D" id="2.70.98.10">
    <property type="match status" value="1"/>
</dbReference>
<evidence type="ECO:0000256" key="2">
    <source>
        <dbReference type="ARBA" id="ARBA00022729"/>
    </source>
</evidence>
<feature type="domain" description="Polysaccharide lyase family 8 central" evidence="7">
    <location>
        <begin position="525"/>
        <end position="786"/>
    </location>
</feature>
<evidence type="ECO:0000256" key="4">
    <source>
        <dbReference type="PIRSR" id="PIRSR638970-1"/>
    </source>
</evidence>
<evidence type="ECO:0000313" key="10">
    <source>
        <dbReference type="Proteomes" id="UP000514410"/>
    </source>
</evidence>
<dbReference type="PANTHER" id="PTHR38481:SF1">
    <property type="entry name" value="HYALURONATE LYASE"/>
    <property type="match status" value="1"/>
</dbReference>
<dbReference type="Gene3D" id="1.50.10.100">
    <property type="entry name" value="Chondroitin AC/alginate lyase"/>
    <property type="match status" value="1"/>
</dbReference>
<dbReference type="InterPro" id="IPR012970">
    <property type="entry name" value="Lyase_8_alpha_N"/>
</dbReference>
<feature type="compositionally biased region" description="Low complexity" evidence="5">
    <location>
        <begin position="29"/>
        <end position="38"/>
    </location>
</feature>
<keyword evidence="2 6" id="KW-0732">Signal</keyword>
<evidence type="ECO:0000256" key="1">
    <source>
        <dbReference type="ARBA" id="ARBA00006699"/>
    </source>
</evidence>
<dbReference type="EMBL" id="CP049366">
    <property type="protein sequence ID" value="QMT84146.1"/>
    <property type="molecule type" value="Genomic_DNA"/>
</dbReference>
<dbReference type="InterPro" id="IPR011071">
    <property type="entry name" value="Lyase_8-like_C"/>
</dbReference>
<dbReference type="GO" id="GO:0005975">
    <property type="term" value="P:carbohydrate metabolic process"/>
    <property type="evidence" value="ECO:0007669"/>
    <property type="project" value="InterPro"/>
</dbReference>
<dbReference type="InterPro" id="IPR008929">
    <property type="entry name" value="Chondroitin_lyas"/>
</dbReference>
<feature type="signal peptide" evidence="6">
    <location>
        <begin position="1"/>
        <end position="20"/>
    </location>
</feature>
<name>A0A7L7KXW6_9LACO</name>
<dbReference type="CDD" id="cd01083">
    <property type="entry name" value="GAG_Lyase"/>
    <property type="match status" value="1"/>
</dbReference>
<organism evidence="9 10">
    <name type="scientific">Companilactobacillus pabuli</name>
    <dbReference type="NCBI Taxonomy" id="2714036"/>
    <lineage>
        <taxon>Bacteria</taxon>
        <taxon>Bacillati</taxon>
        <taxon>Bacillota</taxon>
        <taxon>Bacilli</taxon>
        <taxon>Lactobacillales</taxon>
        <taxon>Lactobacillaceae</taxon>
        <taxon>Companilactobacillus</taxon>
    </lineage>
</organism>
<evidence type="ECO:0000313" key="9">
    <source>
        <dbReference type="EMBL" id="QMT84146.1"/>
    </source>
</evidence>
<gene>
    <name evidence="9" type="ORF">G6534_05695</name>
</gene>
<dbReference type="AlphaFoldDB" id="A0A7L7KXW6"/>
<dbReference type="SUPFAM" id="SSF74650">
    <property type="entry name" value="Galactose mutarotase-like"/>
    <property type="match status" value="1"/>
</dbReference>